<dbReference type="PANTHER" id="PTHR43643:SF3">
    <property type="entry name" value="HISTIDINOL-PHOSPHATE AMINOTRANSFERASE"/>
    <property type="match status" value="1"/>
</dbReference>
<dbReference type="HAMAP" id="MF_01023">
    <property type="entry name" value="HisC_aminotrans_2"/>
    <property type="match status" value="1"/>
</dbReference>
<dbReference type="InterPro" id="IPR024892">
    <property type="entry name" value="ArAT"/>
</dbReference>
<proteinExistence type="inferred from homology"/>
<evidence type="ECO:0000256" key="1">
    <source>
        <dbReference type="ARBA" id="ARBA00001933"/>
    </source>
</evidence>
<keyword evidence="5 6" id="KW-0663">Pyridoxal phosphate</keyword>
<dbReference type="Gene3D" id="3.40.640.10">
    <property type="entry name" value="Type I PLP-dependent aspartate aminotransferase-like (Major domain)"/>
    <property type="match status" value="1"/>
</dbReference>
<organism evidence="9 10">
    <name type="scientific">Leifsonia kafniensis</name>
    <dbReference type="NCBI Taxonomy" id="475957"/>
    <lineage>
        <taxon>Bacteria</taxon>
        <taxon>Bacillati</taxon>
        <taxon>Actinomycetota</taxon>
        <taxon>Actinomycetes</taxon>
        <taxon>Micrococcales</taxon>
        <taxon>Microbacteriaceae</taxon>
        <taxon>Leifsonia</taxon>
    </lineage>
</organism>
<dbReference type="SUPFAM" id="SSF53383">
    <property type="entry name" value="PLP-dependent transferases"/>
    <property type="match status" value="1"/>
</dbReference>
<dbReference type="Proteomes" id="UP001501803">
    <property type="component" value="Unassembled WGS sequence"/>
</dbReference>
<dbReference type="InterPro" id="IPR001917">
    <property type="entry name" value="Aminotrans_II_pyridoxalP_BS"/>
</dbReference>
<name>A0ABP7KFC9_9MICO</name>
<dbReference type="InterPro" id="IPR015421">
    <property type="entry name" value="PyrdxlP-dep_Trfase_major"/>
</dbReference>
<comment type="similarity">
    <text evidence="6">Belongs to the class-II pyridoxal-phosphate-dependent aminotransferase family.</text>
</comment>
<dbReference type="Gene3D" id="3.90.1150.10">
    <property type="entry name" value="Aspartate Aminotransferase, domain 1"/>
    <property type="match status" value="1"/>
</dbReference>
<feature type="domain" description="Aminotransferase class I/classII large" evidence="8">
    <location>
        <begin position="31"/>
        <end position="345"/>
    </location>
</feature>
<reference evidence="10" key="1">
    <citation type="journal article" date="2019" name="Int. J. Syst. Evol. Microbiol.">
        <title>The Global Catalogue of Microorganisms (GCM) 10K type strain sequencing project: providing services to taxonomists for standard genome sequencing and annotation.</title>
        <authorList>
            <consortium name="The Broad Institute Genomics Platform"/>
            <consortium name="The Broad Institute Genome Sequencing Center for Infectious Disease"/>
            <person name="Wu L."/>
            <person name="Ma J."/>
        </authorList>
    </citation>
    <scope>NUCLEOTIDE SEQUENCE [LARGE SCALE GENOMIC DNA]</scope>
    <source>
        <strain evidence="10">JCM 17021</strain>
    </source>
</reference>
<dbReference type="InterPro" id="IPR015422">
    <property type="entry name" value="PyrdxlP-dep_Trfase_small"/>
</dbReference>
<dbReference type="Pfam" id="PF00155">
    <property type="entry name" value="Aminotran_1_2"/>
    <property type="match status" value="1"/>
</dbReference>
<comment type="caution">
    <text evidence="9">The sequence shown here is derived from an EMBL/GenBank/DDBJ whole genome shotgun (WGS) entry which is preliminary data.</text>
</comment>
<evidence type="ECO:0000256" key="7">
    <source>
        <dbReference type="SAM" id="MobiDB-lite"/>
    </source>
</evidence>
<keyword evidence="4 6" id="KW-0808">Transferase</keyword>
<feature type="modified residue" description="N6-(pyridoxal phosphate)lysine" evidence="6">
    <location>
        <position position="221"/>
    </location>
</feature>
<evidence type="ECO:0000259" key="8">
    <source>
        <dbReference type="Pfam" id="PF00155"/>
    </source>
</evidence>
<evidence type="ECO:0000313" key="9">
    <source>
        <dbReference type="EMBL" id="GAA3875583.1"/>
    </source>
</evidence>
<dbReference type="CDD" id="cd00609">
    <property type="entry name" value="AAT_like"/>
    <property type="match status" value="1"/>
</dbReference>
<dbReference type="NCBIfam" id="NF002878">
    <property type="entry name" value="PRK03321.1"/>
    <property type="match status" value="1"/>
</dbReference>
<dbReference type="RefSeq" id="WP_345065084.1">
    <property type="nucleotide sequence ID" value="NZ_BAABCN010000003.1"/>
</dbReference>
<comment type="cofactor">
    <cofactor evidence="1 6">
        <name>pyridoxal 5'-phosphate</name>
        <dbReference type="ChEBI" id="CHEBI:597326"/>
    </cofactor>
</comment>
<keyword evidence="10" id="KW-1185">Reference proteome</keyword>
<keyword evidence="3 6" id="KW-0032">Aminotransferase</keyword>
<accession>A0ABP7KFC9</accession>
<dbReference type="EMBL" id="BAABCN010000003">
    <property type="protein sequence ID" value="GAA3875583.1"/>
    <property type="molecule type" value="Genomic_DNA"/>
</dbReference>
<dbReference type="PROSITE" id="PS00599">
    <property type="entry name" value="AA_TRANSFER_CLASS_2"/>
    <property type="match status" value="1"/>
</dbReference>
<dbReference type="EC" id="2.6.1.57" evidence="6"/>
<dbReference type="PANTHER" id="PTHR43643">
    <property type="entry name" value="HISTIDINOL-PHOSPHATE AMINOTRANSFERASE 2"/>
    <property type="match status" value="1"/>
</dbReference>
<dbReference type="HAMAP" id="MF_01513">
    <property type="entry name" value="Phe_aminotrans_2"/>
    <property type="match status" value="1"/>
</dbReference>
<protein>
    <recommendedName>
        <fullName evidence="6">Aromatic amino acid aminotransferase</fullName>
        <shortName evidence="6">ArAT</shortName>
        <ecNumber evidence="6">2.6.1.57</ecNumber>
    </recommendedName>
</protein>
<dbReference type="InterPro" id="IPR050106">
    <property type="entry name" value="HistidinolP_aminotransfase"/>
</dbReference>
<comment type="catalytic activity">
    <reaction evidence="6">
        <text>an aromatic L-alpha-amino acid + 2-oxoglutarate = an aromatic oxo-acid + L-glutamate</text>
        <dbReference type="Rhea" id="RHEA:17533"/>
        <dbReference type="ChEBI" id="CHEBI:16810"/>
        <dbReference type="ChEBI" id="CHEBI:29985"/>
        <dbReference type="ChEBI" id="CHEBI:73309"/>
        <dbReference type="ChEBI" id="CHEBI:84824"/>
        <dbReference type="EC" id="2.6.1.57"/>
    </reaction>
</comment>
<comment type="subunit">
    <text evidence="2 6">Homodimer.</text>
</comment>
<dbReference type="InterPro" id="IPR004839">
    <property type="entry name" value="Aminotransferase_I/II_large"/>
</dbReference>
<dbReference type="NCBIfam" id="TIGR01141">
    <property type="entry name" value="hisC"/>
    <property type="match status" value="1"/>
</dbReference>
<evidence type="ECO:0000313" key="10">
    <source>
        <dbReference type="Proteomes" id="UP001501803"/>
    </source>
</evidence>
<evidence type="ECO:0000256" key="2">
    <source>
        <dbReference type="ARBA" id="ARBA00011738"/>
    </source>
</evidence>
<comment type="function">
    <text evidence="6">Aminotransferase that catalyzes the conversion of aromatic amino acids and 2-oxoglutarate into corresponding aromatic oxo acids and L-glutamate.</text>
</comment>
<dbReference type="InterPro" id="IPR015424">
    <property type="entry name" value="PyrdxlP-dep_Trfase"/>
</dbReference>
<evidence type="ECO:0000256" key="4">
    <source>
        <dbReference type="ARBA" id="ARBA00022679"/>
    </source>
</evidence>
<evidence type="ECO:0000256" key="3">
    <source>
        <dbReference type="ARBA" id="ARBA00022576"/>
    </source>
</evidence>
<evidence type="ECO:0000256" key="6">
    <source>
        <dbReference type="HAMAP-Rule" id="MF_01513"/>
    </source>
</evidence>
<dbReference type="InterPro" id="IPR005861">
    <property type="entry name" value="HisP_aminotrans"/>
</dbReference>
<gene>
    <name evidence="9" type="primary">hisC_1</name>
    <name evidence="6" type="synonym">pat</name>
    <name evidence="9" type="ORF">GCM10022381_17850</name>
</gene>
<evidence type="ECO:0000256" key="5">
    <source>
        <dbReference type="ARBA" id="ARBA00022898"/>
    </source>
</evidence>
<feature type="compositionally biased region" description="Basic and acidic residues" evidence="7">
    <location>
        <begin position="1"/>
        <end position="10"/>
    </location>
</feature>
<sequence>MTAPRLRSDLESIPAYKPGKAPAPSETPAHKLSSNENPYPPLPSVAAAIADCIGGINRYPDMSGREITALIAERFAVDPAQVVLGSGSVEIVSQLMRATAGQGDEVMFAWRSFEAYPLLARAGGAVPVAVPLDSDHRHDLDAMLAAITERTRLILVCNPNNPTGTTVSSAKLDAFLAEVPSDIVVVLDEAYLHFNHDPESPVGIDFFRRYPNVVLSHTFSKAYGLAGLRIGYAISPAHIAEALRKVAIPFGVTQLAQIAAVASFQAENELAVRIDELVAERDRLTEALSAMGWSLPESHANFVWFPLGSDTARGVEVFERHGLLVRPFPGEGMRVSIGSVAANDTVLTAAAELASLVLIPTDAAETSAA</sequence>
<feature type="region of interest" description="Disordered" evidence="7">
    <location>
        <begin position="1"/>
        <end position="37"/>
    </location>
</feature>